<protein>
    <recommendedName>
        <fullName evidence="3">Acylneuraminate cytidylyltransferase</fullName>
    </recommendedName>
</protein>
<gene>
    <name evidence="1" type="ORF">COT71_00380</name>
</gene>
<proteinExistence type="predicted"/>
<evidence type="ECO:0000313" key="1">
    <source>
        <dbReference type="EMBL" id="PIT98490.1"/>
    </source>
</evidence>
<dbReference type="AlphaFoldDB" id="A0A2M6X0G6"/>
<dbReference type="EMBL" id="PEZP01000004">
    <property type="protein sequence ID" value="PIT98490.1"/>
    <property type="molecule type" value="Genomic_DNA"/>
</dbReference>
<comment type="caution">
    <text evidence="1">The sequence shown here is derived from an EMBL/GenBank/DDBJ whole genome shotgun (WGS) entry which is preliminary data.</text>
</comment>
<dbReference type="Pfam" id="PF02348">
    <property type="entry name" value="CTP_transf_3"/>
    <property type="match status" value="1"/>
</dbReference>
<dbReference type="GO" id="GO:0008781">
    <property type="term" value="F:N-acylneuraminate cytidylyltransferase activity"/>
    <property type="evidence" value="ECO:0007669"/>
    <property type="project" value="TreeGrafter"/>
</dbReference>
<dbReference type="InterPro" id="IPR003329">
    <property type="entry name" value="Cytidylyl_trans"/>
</dbReference>
<evidence type="ECO:0000313" key="2">
    <source>
        <dbReference type="Proteomes" id="UP000230731"/>
    </source>
</evidence>
<dbReference type="InterPro" id="IPR050793">
    <property type="entry name" value="CMP-NeuNAc_synthase"/>
</dbReference>
<dbReference type="PANTHER" id="PTHR21485">
    <property type="entry name" value="HAD SUPERFAMILY MEMBERS CMAS AND KDSC"/>
    <property type="match status" value="1"/>
</dbReference>
<dbReference type="Gene3D" id="3.90.550.10">
    <property type="entry name" value="Spore Coat Polysaccharide Biosynthesis Protein SpsA, Chain A"/>
    <property type="match status" value="1"/>
</dbReference>
<name>A0A2M6X0G6_9BACT</name>
<dbReference type="InterPro" id="IPR029044">
    <property type="entry name" value="Nucleotide-diphossugar_trans"/>
</dbReference>
<evidence type="ECO:0008006" key="3">
    <source>
        <dbReference type="Google" id="ProtNLM"/>
    </source>
</evidence>
<dbReference type="PANTHER" id="PTHR21485:SF3">
    <property type="entry name" value="N-ACYLNEURAMINATE CYTIDYLYLTRANSFERASE"/>
    <property type="match status" value="1"/>
</dbReference>
<organism evidence="1 2">
    <name type="scientific">Candidatus Andersenbacteria bacterium CG10_big_fil_rev_8_21_14_0_10_54_11</name>
    <dbReference type="NCBI Taxonomy" id="1974485"/>
    <lineage>
        <taxon>Bacteria</taxon>
        <taxon>Candidatus Anderseniibacteriota</taxon>
    </lineage>
</organism>
<dbReference type="SUPFAM" id="SSF53448">
    <property type="entry name" value="Nucleotide-diphospho-sugar transferases"/>
    <property type="match status" value="1"/>
</dbReference>
<reference evidence="2" key="1">
    <citation type="submission" date="2017-09" db="EMBL/GenBank/DDBJ databases">
        <title>Depth-based differentiation of microbial function through sediment-hosted aquifers and enrichment of novel symbionts in the deep terrestrial subsurface.</title>
        <authorList>
            <person name="Probst A.J."/>
            <person name="Ladd B."/>
            <person name="Jarett J.K."/>
            <person name="Geller-Mcgrath D.E."/>
            <person name="Sieber C.M.K."/>
            <person name="Emerson J.B."/>
            <person name="Anantharaman K."/>
            <person name="Thomas B.C."/>
            <person name="Malmstrom R."/>
            <person name="Stieglmeier M."/>
            <person name="Klingl A."/>
            <person name="Woyke T."/>
            <person name="Ryan C.M."/>
            <person name="Banfield J.F."/>
        </authorList>
    </citation>
    <scope>NUCLEOTIDE SEQUENCE [LARGE SCALE GENOMIC DNA]</scope>
</reference>
<dbReference type="CDD" id="cd02513">
    <property type="entry name" value="CMP-NeuAc_Synthase"/>
    <property type="match status" value="1"/>
</dbReference>
<dbReference type="Proteomes" id="UP000230731">
    <property type="component" value="Unassembled WGS sequence"/>
</dbReference>
<accession>A0A2M6X0G6</accession>
<sequence length="269" mass="30679">MQNAAKKPKRTPVNVAAIIPARGGQQSIPWKNLQKLGGKALLAWAIEVAFAADKVDVVIVSTEDERIAKEAVELGAFVAPRPKEYAQPTSGDAGFYHHAVTWMEQEHGWMPELLINLRPTGPLRFPEDVDAMVQHMLSHDNVDGLKSIIPAPLLPYKMWQFADQEKHEIGQAGKLIPVFDNDYRRQHGPDQPRQKIQKMFPVYFQDAQIDITRRKFILRPECLKYDNVWGDNLHGYVLDPRTSVDLDEPADFIRAEKIYHELSRKKGQK</sequence>